<dbReference type="KEGG" id="add:HUW48_21900"/>
<evidence type="ECO:0000313" key="2">
    <source>
        <dbReference type="Proteomes" id="UP000514509"/>
    </source>
</evidence>
<gene>
    <name evidence="1" type="ORF">HUW48_21900</name>
</gene>
<evidence type="ECO:0008006" key="3">
    <source>
        <dbReference type="Google" id="ProtNLM"/>
    </source>
</evidence>
<proteinExistence type="predicted"/>
<dbReference type="InterPro" id="IPR014407">
    <property type="entry name" value="McrC_bac"/>
</dbReference>
<dbReference type="InterPro" id="IPR019292">
    <property type="entry name" value="McrC"/>
</dbReference>
<dbReference type="PIRSF" id="PIRSF003109">
    <property type="entry name" value="McrC"/>
    <property type="match status" value="1"/>
</dbReference>
<dbReference type="REBASE" id="436088">
    <property type="entry name" value="Asp8001McrBCP"/>
</dbReference>
<dbReference type="AlphaFoldDB" id="A0A7L7LCE0"/>
<accession>A0A7L7LCE0</accession>
<evidence type="ECO:0000313" key="1">
    <source>
        <dbReference type="EMBL" id="QMU30510.1"/>
    </source>
</evidence>
<reference evidence="1 2" key="1">
    <citation type="submission" date="2020-08" db="EMBL/GenBank/DDBJ databases">
        <title>Adhaeribacter dokdonensis sp. nov., isolated from the rhizosphere of Elymus tsukushiensis, a plant native to the Dokdo Islands, Republic of Korea.</title>
        <authorList>
            <person name="Ghim S.Y."/>
        </authorList>
    </citation>
    <scope>NUCLEOTIDE SEQUENCE [LARGE SCALE GENOMIC DNA]</scope>
    <source>
        <strain evidence="1 2">KUDC8001</strain>
    </source>
</reference>
<protein>
    <recommendedName>
        <fullName evidence="3">5-methylcytosine-specific restriction endonuclease system specificity protein McrC</fullName>
    </recommendedName>
</protein>
<organism evidence="1 2">
    <name type="scientific">Adhaeribacter radiodurans</name>
    <dbReference type="NCBI Taxonomy" id="2745197"/>
    <lineage>
        <taxon>Bacteria</taxon>
        <taxon>Pseudomonadati</taxon>
        <taxon>Bacteroidota</taxon>
        <taxon>Cytophagia</taxon>
        <taxon>Cytophagales</taxon>
        <taxon>Hymenobacteraceae</taxon>
        <taxon>Adhaeribacter</taxon>
    </lineage>
</organism>
<dbReference type="GO" id="GO:0009307">
    <property type="term" value="P:DNA restriction-modification system"/>
    <property type="evidence" value="ECO:0007669"/>
    <property type="project" value="InterPro"/>
</dbReference>
<keyword evidence="2" id="KW-1185">Reference proteome</keyword>
<sequence length="349" mass="40970">MNIPVQNIYYLLAYAWDRLEEAEAFNRGTTSFQNIFDLLAKVLVNGTTHLLKRGLDRNYQEEETLTSKLRGKVLFQQSIKENVLVKASAYCAFDELSYDILHNQLLKATLKRLTKEQALDKSIQDEIHLLLQRLPNEITAKPVKLSDFKRVQLHRNNNHYKLLLSICKLIWRELLSTEETGEFPFKSFVEDEKRMANLFERFLFNFYKKHLPSNEWLVKRETLTWQLQPLLHSDDLNYIPAMKTDISLVSKDRYIIMDAKYYPEALKGQYNKEKIISPNLYQIFSYTQNLTNAYNKQIEGILIYPEVTKVLSLSYKFQPGNKAHIKVCTINLNQAWQGIESDLLKIVGY</sequence>
<dbReference type="RefSeq" id="WP_182412957.1">
    <property type="nucleotide sequence ID" value="NZ_CP055153.1"/>
</dbReference>
<dbReference type="Pfam" id="PF10117">
    <property type="entry name" value="McrBC"/>
    <property type="match status" value="1"/>
</dbReference>
<dbReference type="Proteomes" id="UP000514509">
    <property type="component" value="Chromosome"/>
</dbReference>
<dbReference type="PANTHER" id="PTHR38733">
    <property type="entry name" value="PROTEIN MCRC"/>
    <property type="match status" value="1"/>
</dbReference>
<dbReference type="PANTHER" id="PTHR38733:SF1">
    <property type="entry name" value="TYPE IV METHYL-DIRECTED RESTRICTION ENZYME ECOKMCRBC"/>
    <property type="match status" value="1"/>
</dbReference>
<dbReference type="EMBL" id="CP055153">
    <property type="protein sequence ID" value="QMU30510.1"/>
    <property type="molecule type" value="Genomic_DNA"/>
</dbReference>
<name>A0A7L7LCE0_9BACT</name>